<dbReference type="Pfam" id="PF19086">
    <property type="entry name" value="Terpene_syn_C_2"/>
    <property type="match status" value="1"/>
</dbReference>
<reference evidence="1" key="1">
    <citation type="journal article" date="2020" name="BMC Genomics">
        <title>Correction to: Identification and distribution of gene clusters required for synthesis of sphingolipid metabolism inhibitors in diverse species of the filamentous fungus Fusarium.</title>
        <authorList>
            <person name="Kim H.S."/>
            <person name="Lohmar J.M."/>
            <person name="Busman M."/>
            <person name="Brown D.W."/>
            <person name="Naumann T.A."/>
            <person name="Divon H.H."/>
            <person name="Lysoe E."/>
            <person name="Uhlig S."/>
            <person name="Proctor R.H."/>
        </authorList>
    </citation>
    <scope>NUCLEOTIDE SEQUENCE</scope>
    <source>
        <strain evidence="1">NRRL 22465</strain>
    </source>
</reference>
<gene>
    <name evidence="1" type="ORF">FZEAL_5342</name>
</gene>
<evidence type="ECO:0000313" key="1">
    <source>
        <dbReference type="EMBL" id="KAF4978237.1"/>
    </source>
</evidence>
<dbReference type="InterPro" id="IPR008949">
    <property type="entry name" value="Isoprenoid_synthase_dom_sf"/>
</dbReference>
<dbReference type="AlphaFoldDB" id="A0A8H4UJV7"/>
<proteinExistence type="predicted"/>
<protein>
    <recommendedName>
        <fullName evidence="3">Fusicoccadiene synthase</fullName>
    </recommendedName>
</protein>
<evidence type="ECO:0000313" key="2">
    <source>
        <dbReference type="Proteomes" id="UP000635477"/>
    </source>
</evidence>
<sequence>MEYQYSTIVDPSAYEAEGLCDGIPLRIHQSQEPENLGAIRAQEDWRKHVAPVGLKKASLGPKYNFLSVAYPETKPERMEVLAYFNEFIFLHDDVVEEVDKAKGDEQNDEALEVCRESAAKGSARSIKRSTGRKFMMSKMSQEVLSIDREPAAEALALWAEWFDKGAGRQNHTQFDTLDEYLDYRILDVGKMYLTGVTIFAMGLRIPEEEHELRSQLCRPAWVALGLTNDLYSFDKELEAANQIGEAHVCNALWVMMREQSVGRHQAKQLCRQMIQDNVAQYVETVRVTKARTDVSRDLKIFAEAVQYILSGNAVWTLGAPRYNPGTTFNAKQLEWMTHGTPPRLRAEGKRPSATLRDSRSVFPALNAGLQALIRALRSGLRRMLHGWWF</sequence>
<name>A0A8H4UJV7_9HYPO</name>
<evidence type="ECO:0008006" key="3">
    <source>
        <dbReference type="Google" id="ProtNLM"/>
    </source>
</evidence>
<dbReference type="EMBL" id="JABEYC010000385">
    <property type="protein sequence ID" value="KAF4978237.1"/>
    <property type="molecule type" value="Genomic_DNA"/>
</dbReference>
<dbReference type="OrthoDB" id="6921389at2759"/>
<organism evidence="1 2">
    <name type="scientific">Fusarium zealandicum</name>
    <dbReference type="NCBI Taxonomy" id="1053134"/>
    <lineage>
        <taxon>Eukaryota</taxon>
        <taxon>Fungi</taxon>
        <taxon>Dikarya</taxon>
        <taxon>Ascomycota</taxon>
        <taxon>Pezizomycotina</taxon>
        <taxon>Sordariomycetes</taxon>
        <taxon>Hypocreomycetidae</taxon>
        <taxon>Hypocreales</taxon>
        <taxon>Nectriaceae</taxon>
        <taxon>Fusarium</taxon>
        <taxon>Fusarium staphyleae species complex</taxon>
    </lineage>
</organism>
<dbReference type="Proteomes" id="UP000635477">
    <property type="component" value="Unassembled WGS sequence"/>
</dbReference>
<keyword evidence="2" id="KW-1185">Reference proteome</keyword>
<accession>A0A8H4UJV7</accession>
<dbReference type="Gene3D" id="1.10.600.10">
    <property type="entry name" value="Farnesyl Diphosphate Synthase"/>
    <property type="match status" value="1"/>
</dbReference>
<comment type="caution">
    <text evidence="1">The sequence shown here is derived from an EMBL/GenBank/DDBJ whole genome shotgun (WGS) entry which is preliminary data.</text>
</comment>
<reference evidence="1" key="2">
    <citation type="submission" date="2020-05" db="EMBL/GenBank/DDBJ databases">
        <authorList>
            <person name="Kim H.-S."/>
            <person name="Proctor R.H."/>
            <person name="Brown D.W."/>
        </authorList>
    </citation>
    <scope>NUCLEOTIDE SEQUENCE</scope>
    <source>
        <strain evidence="1">NRRL 22465</strain>
    </source>
</reference>
<dbReference type="SUPFAM" id="SSF48576">
    <property type="entry name" value="Terpenoid synthases"/>
    <property type="match status" value="1"/>
</dbReference>